<feature type="region of interest" description="Disordered" evidence="5">
    <location>
        <begin position="481"/>
        <end position="512"/>
    </location>
</feature>
<keyword evidence="3 6" id="KW-1133">Transmembrane helix</keyword>
<dbReference type="AlphaFoldDB" id="U4L8U0"/>
<feature type="transmembrane region" description="Helical" evidence="6">
    <location>
        <begin position="345"/>
        <end position="363"/>
    </location>
</feature>
<organism evidence="8 9">
    <name type="scientific">Pyronema omphalodes (strain CBS 100304)</name>
    <name type="common">Pyronema confluens</name>
    <dbReference type="NCBI Taxonomy" id="1076935"/>
    <lineage>
        <taxon>Eukaryota</taxon>
        <taxon>Fungi</taxon>
        <taxon>Dikarya</taxon>
        <taxon>Ascomycota</taxon>
        <taxon>Pezizomycotina</taxon>
        <taxon>Pezizomycetes</taxon>
        <taxon>Pezizales</taxon>
        <taxon>Pyronemataceae</taxon>
        <taxon>Pyronema</taxon>
    </lineage>
</organism>
<evidence type="ECO:0000256" key="5">
    <source>
        <dbReference type="SAM" id="MobiDB-lite"/>
    </source>
</evidence>
<feature type="transmembrane region" description="Helical" evidence="6">
    <location>
        <begin position="137"/>
        <end position="154"/>
    </location>
</feature>
<feature type="transmembrane region" description="Helical" evidence="6">
    <location>
        <begin position="442"/>
        <end position="463"/>
    </location>
</feature>
<evidence type="ECO:0000313" key="9">
    <source>
        <dbReference type="Proteomes" id="UP000018144"/>
    </source>
</evidence>
<dbReference type="GO" id="GO:0046943">
    <property type="term" value="F:carboxylic acid transmembrane transporter activity"/>
    <property type="evidence" value="ECO:0007669"/>
    <property type="project" value="TreeGrafter"/>
</dbReference>
<evidence type="ECO:0000256" key="3">
    <source>
        <dbReference type="ARBA" id="ARBA00022989"/>
    </source>
</evidence>
<feature type="transmembrane region" description="Helical" evidence="6">
    <location>
        <begin position="160"/>
        <end position="183"/>
    </location>
</feature>
<dbReference type="Pfam" id="PF00083">
    <property type="entry name" value="Sugar_tr"/>
    <property type="match status" value="2"/>
</dbReference>
<dbReference type="EMBL" id="HF936161">
    <property type="protein sequence ID" value="CCX15262.1"/>
    <property type="molecule type" value="Genomic_DNA"/>
</dbReference>
<reference evidence="8 9" key="1">
    <citation type="journal article" date="2013" name="PLoS Genet.">
        <title>The genome and development-dependent transcriptomes of Pyronema confluens: a window into fungal evolution.</title>
        <authorList>
            <person name="Traeger S."/>
            <person name="Altegoer F."/>
            <person name="Freitag M."/>
            <person name="Gabaldon T."/>
            <person name="Kempken F."/>
            <person name="Kumar A."/>
            <person name="Marcet-Houben M."/>
            <person name="Poggeler S."/>
            <person name="Stajich J.E."/>
            <person name="Nowrousian M."/>
        </authorList>
    </citation>
    <scope>NUCLEOTIDE SEQUENCE [LARGE SCALE GENOMIC DNA]</scope>
    <source>
        <strain evidence="9">CBS 100304</strain>
        <tissue evidence="8">Vegetative mycelium</tissue>
    </source>
</reference>
<dbReference type="InterPro" id="IPR036259">
    <property type="entry name" value="MFS_trans_sf"/>
</dbReference>
<name>U4L8U0_PYROM</name>
<feature type="transmembrane region" description="Helical" evidence="6">
    <location>
        <begin position="321"/>
        <end position="339"/>
    </location>
</feature>
<evidence type="ECO:0000259" key="7">
    <source>
        <dbReference type="PROSITE" id="PS50850"/>
    </source>
</evidence>
<dbReference type="PROSITE" id="PS50850">
    <property type="entry name" value="MFS"/>
    <property type="match status" value="1"/>
</dbReference>
<dbReference type="SUPFAM" id="SSF103473">
    <property type="entry name" value="MFS general substrate transporter"/>
    <property type="match status" value="1"/>
</dbReference>
<feature type="compositionally biased region" description="Basic and acidic residues" evidence="5">
    <location>
        <begin position="482"/>
        <end position="497"/>
    </location>
</feature>
<proteinExistence type="predicted"/>
<dbReference type="OMA" id="SSEKHIC"/>
<dbReference type="Proteomes" id="UP000018144">
    <property type="component" value="Unassembled WGS sequence"/>
</dbReference>
<feature type="transmembrane region" description="Helical" evidence="6">
    <location>
        <begin position="226"/>
        <end position="245"/>
    </location>
</feature>
<gene>
    <name evidence="8" type="ORF">PCON_01537</name>
</gene>
<evidence type="ECO:0000256" key="2">
    <source>
        <dbReference type="ARBA" id="ARBA00022692"/>
    </source>
</evidence>
<keyword evidence="4 6" id="KW-0472">Membrane</keyword>
<evidence type="ECO:0000256" key="4">
    <source>
        <dbReference type="ARBA" id="ARBA00023136"/>
    </source>
</evidence>
<evidence type="ECO:0000313" key="8">
    <source>
        <dbReference type="EMBL" id="CCX15262.1"/>
    </source>
</evidence>
<protein>
    <submittedName>
        <fullName evidence="8">Similar to Carboxylic acid transporter protein homolog acc. no. P36035</fullName>
    </submittedName>
</protein>
<dbReference type="Gene3D" id="1.20.1250.20">
    <property type="entry name" value="MFS general substrate transporter like domains"/>
    <property type="match status" value="2"/>
</dbReference>
<accession>U4L8U0</accession>
<evidence type="ECO:0000256" key="6">
    <source>
        <dbReference type="SAM" id="Phobius"/>
    </source>
</evidence>
<dbReference type="GO" id="GO:0005886">
    <property type="term" value="C:plasma membrane"/>
    <property type="evidence" value="ECO:0007669"/>
    <property type="project" value="TreeGrafter"/>
</dbReference>
<feature type="transmembrane region" description="Helical" evidence="6">
    <location>
        <begin position="105"/>
        <end position="125"/>
    </location>
</feature>
<comment type="subcellular location">
    <subcellularLocation>
        <location evidence="1">Membrane</location>
        <topology evidence="1">Multi-pass membrane protein</topology>
    </subcellularLocation>
</comment>
<dbReference type="PANTHER" id="PTHR23508:SF9">
    <property type="entry name" value="CARBOXYLIC ACID TRANSPORT PROTEIN (AFU_ORTHOLOGUE AFUA_2G09450)"/>
    <property type="match status" value="1"/>
</dbReference>
<dbReference type="eggNOG" id="ENOG502QPK1">
    <property type="taxonomic scope" value="Eukaryota"/>
</dbReference>
<dbReference type="OrthoDB" id="5296287at2759"/>
<keyword evidence="2 6" id="KW-0812">Transmembrane</keyword>
<dbReference type="InterPro" id="IPR005828">
    <property type="entry name" value="MFS_sugar_transport-like"/>
</dbReference>
<dbReference type="CDD" id="cd17316">
    <property type="entry name" value="MFS_SV2_like"/>
    <property type="match status" value="1"/>
</dbReference>
<feature type="domain" description="Major facilitator superfamily (MFS) profile" evidence="7">
    <location>
        <begin position="69"/>
        <end position="467"/>
    </location>
</feature>
<feature type="transmembrane region" description="Helical" evidence="6">
    <location>
        <begin position="203"/>
        <end position="220"/>
    </location>
</feature>
<sequence length="512" mass="57002">MAATTEASRFEPRAMTRLQNITTHVREIFTGEGRYMNADGKWIYGKPEDIKLENPIRTVRRLSLKNFLCFFVGWMAWTMDGYDFHSVSVSVSDLAKYYKRDREKIAMAITLTLLFRSVGAIIFGLAGDLYGRKWPMIVNLILIAVFQLCTAYCVNFSEFLVVRALFGVGMGAGIWGLATSMALENMPVEARGLFSGILQQGYALGYLIAAGFKMGIVPHSKHGFKILYYLGAGLTAAVAVARLFFGESKQFVEARKNSEITGKIRTTMFVKDVRMILKECWKRRNKLTISSPGSHTSQDMYPTYMHETKGFSQIDASKATMIAKTGAILGGTFFGYYSQYFGRRASIIVAATLGACLIPLWILPSSWGTLTAGAFLIQFMIQGAWGIIPIHLNELSPPQFRSSFPGICYQLGNMLASPASQITSTISEHRIFYVDGKARPDYGWTQALMMSIIFSLLIVWTACGKEQRGSHFELAKAAGALSDEKQDELQSVERENDYGGAGDRNRQSWKGT</sequence>
<keyword evidence="9" id="KW-1185">Reference proteome</keyword>
<dbReference type="PANTHER" id="PTHR23508">
    <property type="entry name" value="CARBOXYLIC ACID TRANSPORTER PROTEIN HOMOLOG"/>
    <property type="match status" value="1"/>
</dbReference>
<dbReference type="InterPro" id="IPR020846">
    <property type="entry name" value="MFS_dom"/>
</dbReference>
<evidence type="ECO:0000256" key="1">
    <source>
        <dbReference type="ARBA" id="ARBA00004141"/>
    </source>
</evidence>